<comment type="subcellular location">
    <subcellularLocation>
        <location evidence="1 7">Cell membrane</location>
        <topology evidence="1 7">Multi-pass membrane protein</topology>
    </subcellularLocation>
</comment>
<sequence length="316" mass="33686">MTTAGLQDSGSNSPSQVAPVPVARGRRPSGGSPAWVGWIFVLPGLLGLLIFIVIPMIASLVLGFSDSTLLGGTHLTGLENFVRLVNDQQFIASIVVTTVFVVVYTPLNIAISLGIALWLKTRLAGSSWLRVVFLIPALSPMVANAAVFRLILQRDGAVNGMLGAVGIGPVPWLSDGNWALATVIMVSLWQSFGYNMIIIGAGLDSVSPDVLAASRIDGAGPIRRLFSINLPLISPALFFTTVLTVIGAWQTFAQSYVITGGGPGNSTTTIMLYLYRTAFTYDQLGYASAIATVLFAIIAVFTLVQLWGQKKWVHYD</sequence>
<feature type="domain" description="ABC transmembrane type-1" evidence="9">
    <location>
        <begin position="90"/>
        <end position="305"/>
    </location>
</feature>
<dbReference type="CDD" id="cd06261">
    <property type="entry name" value="TM_PBP2"/>
    <property type="match status" value="1"/>
</dbReference>
<feature type="transmembrane region" description="Helical" evidence="7">
    <location>
        <begin position="90"/>
        <end position="119"/>
    </location>
</feature>
<keyword evidence="11" id="KW-1185">Reference proteome</keyword>
<dbReference type="Proteomes" id="UP000077071">
    <property type="component" value="Chromosome"/>
</dbReference>
<keyword evidence="3" id="KW-1003">Cell membrane</keyword>
<feature type="transmembrane region" description="Helical" evidence="7">
    <location>
        <begin position="255"/>
        <end position="274"/>
    </location>
</feature>
<keyword evidence="2 7" id="KW-0813">Transport</keyword>
<dbReference type="AlphaFoldDB" id="A0A160KUA2"/>
<name>A0A160KUA2_9MICO</name>
<feature type="transmembrane region" description="Helical" evidence="7">
    <location>
        <begin position="131"/>
        <end position="152"/>
    </location>
</feature>
<organism evidence="10 11">
    <name type="scientific">Rathayibacter tritici</name>
    <dbReference type="NCBI Taxonomy" id="33888"/>
    <lineage>
        <taxon>Bacteria</taxon>
        <taxon>Bacillati</taxon>
        <taxon>Actinomycetota</taxon>
        <taxon>Actinomycetes</taxon>
        <taxon>Micrococcales</taxon>
        <taxon>Microbacteriaceae</taxon>
        <taxon>Rathayibacter</taxon>
    </lineage>
</organism>
<feature type="transmembrane region" description="Helical" evidence="7">
    <location>
        <begin position="178"/>
        <end position="203"/>
    </location>
</feature>
<dbReference type="PANTHER" id="PTHR30193:SF37">
    <property type="entry name" value="INNER MEMBRANE ABC TRANSPORTER PERMEASE PROTEIN YCJO"/>
    <property type="match status" value="1"/>
</dbReference>
<dbReference type="InterPro" id="IPR051393">
    <property type="entry name" value="ABC_transporter_permease"/>
</dbReference>
<dbReference type="PANTHER" id="PTHR30193">
    <property type="entry name" value="ABC TRANSPORTER PERMEASE PROTEIN"/>
    <property type="match status" value="1"/>
</dbReference>
<feature type="region of interest" description="Disordered" evidence="8">
    <location>
        <begin position="1"/>
        <end position="25"/>
    </location>
</feature>
<feature type="transmembrane region" description="Helical" evidence="7">
    <location>
        <begin position="224"/>
        <end position="249"/>
    </location>
</feature>
<dbReference type="Pfam" id="PF00528">
    <property type="entry name" value="BPD_transp_1"/>
    <property type="match status" value="1"/>
</dbReference>
<dbReference type="InterPro" id="IPR035906">
    <property type="entry name" value="MetI-like_sf"/>
</dbReference>
<feature type="compositionally biased region" description="Polar residues" evidence="8">
    <location>
        <begin position="1"/>
        <end position="16"/>
    </location>
</feature>
<keyword evidence="5 7" id="KW-1133">Transmembrane helix</keyword>
<keyword evidence="4 7" id="KW-0812">Transmembrane</keyword>
<protein>
    <recommendedName>
        <fullName evidence="9">ABC transmembrane type-1 domain-containing protein</fullName>
    </recommendedName>
</protein>
<accession>A0A160KUA2</accession>
<dbReference type="InterPro" id="IPR000515">
    <property type="entry name" value="MetI-like"/>
</dbReference>
<evidence type="ECO:0000259" key="9">
    <source>
        <dbReference type="PROSITE" id="PS50928"/>
    </source>
</evidence>
<dbReference type="KEGG" id="rtn:A6122_2326"/>
<evidence type="ECO:0000313" key="11">
    <source>
        <dbReference type="Proteomes" id="UP000077071"/>
    </source>
</evidence>
<evidence type="ECO:0000256" key="6">
    <source>
        <dbReference type="ARBA" id="ARBA00023136"/>
    </source>
</evidence>
<dbReference type="STRING" id="33888.A6122_2326"/>
<reference evidence="10 11" key="1">
    <citation type="submission" date="2016-05" db="EMBL/GenBank/DDBJ databases">
        <title>Complete genome sequence of Rathayibacter tritici NCPPB 1953.</title>
        <authorList>
            <person name="Park J."/>
            <person name="Lee H.-H."/>
            <person name="Lee S.-W."/>
            <person name="Seo Y.-S."/>
        </authorList>
    </citation>
    <scope>NUCLEOTIDE SEQUENCE [LARGE SCALE GENOMIC DNA]</scope>
    <source>
        <strain evidence="10 11">NCPPB 1953</strain>
    </source>
</reference>
<comment type="similarity">
    <text evidence="7">Belongs to the binding-protein-dependent transport system permease family.</text>
</comment>
<dbReference type="SUPFAM" id="SSF160964">
    <property type="entry name" value="MalF N-terminal region-like"/>
    <property type="match status" value="1"/>
</dbReference>
<feature type="transmembrane region" description="Helical" evidence="7">
    <location>
        <begin position="286"/>
        <end position="307"/>
    </location>
</feature>
<evidence type="ECO:0000313" key="10">
    <source>
        <dbReference type="EMBL" id="AND17446.1"/>
    </source>
</evidence>
<dbReference type="PATRIC" id="fig|33888.3.peg.2591"/>
<proteinExistence type="inferred from homology"/>
<evidence type="ECO:0000256" key="3">
    <source>
        <dbReference type="ARBA" id="ARBA00022475"/>
    </source>
</evidence>
<dbReference type="Gene3D" id="1.10.3720.10">
    <property type="entry name" value="MetI-like"/>
    <property type="match status" value="1"/>
</dbReference>
<dbReference type="PROSITE" id="PS50928">
    <property type="entry name" value="ABC_TM1"/>
    <property type="match status" value="1"/>
</dbReference>
<gene>
    <name evidence="10" type="ORF">A6122_2326</name>
</gene>
<dbReference type="SUPFAM" id="SSF161098">
    <property type="entry name" value="MetI-like"/>
    <property type="match status" value="1"/>
</dbReference>
<feature type="transmembrane region" description="Helical" evidence="7">
    <location>
        <begin position="34"/>
        <end position="62"/>
    </location>
</feature>
<evidence type="ECO:0000256" key="2">
    <source>
        <dbReference type="ARBA" id="ARBA00022448"/>
    </source>
</evidence>
<evidence type="ECO:0000256" key="4">
    <source>
        <dbReference type="ARBA" id="ARBA00022692"/>
    </source>
</evidence>
<dbReference type="GO" id="GO:0055085">
    <property type="term" value="P:transmembrane transport"/>
    <property type="evidence" value="ECO:0007669"/>
    <property type="project" value="InterPro"/>
</dbReference>
<evidence type="ECO:0000256" key="8">
    <source>
        <dbReference type="SAM" id="MobiDB-lite"/>
    </source>
</evidence>
<evidence type="ECO:0000256" key="7">
    <source>
        <dbReference type="RuleBase" id="RU363032"/>
    </source>
</evidence>
<dbReference type="GO" id="GO:0005886">
    <property type="term" value="C:plasma membrane"/>
    <property type="evidence" value="ECO:0007669"/>
    <property type="project" value="UniProtKB-SubCell"/>
</dbReference>
<evidence type="ECO:0000256" key="5">
    <source>
        <dbReference type="ARBA" id="ARBA00022989"/>
    </source>
</evidence>
<keyword evidence="6 7" id="KW-0472">Membrane</keyword>
<dbReference type="RefSeq" id="WP_084416026.1">
    <property type="nucleotide sequence ID" value="NZ_CP015515.1"/>
</dbReference>
<dbReference type="EMBL" id="CP015515">
    <property type="protein sequence ID" value="AND17446.1"/>
    <property type="molecule type" value="Genomic_DNA"/>
</dbReference>
<evidence type="ECO:0000256" key="1">
    <source>
        <dbReference type="ARBA" id="ARBA00004651"/>
    </source>
</evidence>